<dbReference type="OrthoDB" id="9810080at2"/>
<dbReference type="InterPro" id="IPR004045">
    <property type="entry name" value="Glutathione_S-Trfase_N"/>
</dbReference>
<name>A0A5J6MC65_9PROT</name>
<dbReference type="GO" id="GO:0016740">
    <property type="term" value="F:transferase activity"/>
    <property type="evidence" value="ECO:0007669"/>
    <property type="project" value="UniProtKB-KW"/>
</dbReference>
<dbReference type="CDD" id="cd03056">
    <property type="entry name" value="GST_N_4"/>
    <property type="match status" value="1"/>
</dbReference>
<dbReference type="InterPro" id="IPR040079">
    <property type="entry name" value="Glutathione_S-Trfase"/>
</dbReference>
<dbReference type="InterPro" id="IPR004046">
    <property type="entry name" value="GST_C"/>
</dbReference>
<dbReference type="AlphaFoldDB" id="A0A5J6MC65"/>
<dbReference type="Proteomes" id="UP000326202">
    <property type="component" value="Chromosome"/>
</dbReference>
<accession>A0A5J6MC65</accession>
<evidence type="ECO:0000259" key="2">
    <source>
        <dbReference type="PROSITE" id="PS50405"/>
    </source>
</evidence>
<reference evidence="3 4" key="1">
    <citation type="submission" date="2019-08" db="EMBL/GenBank/DDBJ databases">
        <title>Hyperibacter terrae gen. nov., sp. nov. and Hyperibacter viscosus sp. nov., two new members in the family Rhodospirillaceae isolated from the rhizosphere of Hypericum perforatum.</title>
        <authorList>
            <person name="Noviana Z."/>
        </authorList>
    </citation>
    <scope>NUCLEOTIDE SEQUENCE [LARGE SCALE GENOMIC DNA]</scope>
    <source>
        <strain evidence="3 4">R5913</strain>
    </source>
</reference>
<dbReference type="SUPFAM" id="SSF47616">
    <property type="entry name" value="GST C-terminal domain-like"/>
    <property type="match status" value="1"/>
</dbReference>
<keyword evidence="4" id="KW-1185">Reference proteome</keyword>
<keyword evidence="3" id="KW-0808">Transferase</keyword>
<sequence length="207" mass="23549">MLRLYDFLDSGNGYKVRLVLRTLGIPFELIECDILKGETRTPDFLKRNPNGRIPTLELEDGSFLAESNAIAWYLAEGTDLAPASRLDRARTLQWMFFEQYSHEPYVAVLRAWKHVGFGLTPDREQQVPEKLAKGNAALAVMEQHLARQPWFVGGRFGLADIALFAYTHVAHEGGFDMKPYPAIRNWIDRIAAMPRHVPITWKPAKVA</sequence>
<dbReference type="SFLD" id="SFLDS00019">
    <property type="entry name" value="Glutathione_Transferase_(cytos"/>
    <property type="match status" value="1"/>
</dbReference>
<evidence type="ECO:0000259" key="1">
    <source>
        <dbReference type="PROSITE" id="PS50404"/>
    </source>
</evidence>
<dbReference type="Pfam" id="PF00043">
    <property type="entry name" value="GST_C"/>
    <property type="match status" value="1"/>
</dbReference>
<feature type="domain" description="GST C-terminal" evidence="2">
    <location>
        <begin position="84"/>
        <end position="207"/>
    </location>
</feature>
<dbReference type="Pfam" id="PF13409">
    <property type="entry name" value="GST_N_2"/>
    <property type="match status" value="1"/>
</dbReference>
<dbReference type="PANTHER" id="PTHR44051:SF2">
    <property type="entry name" value="HYPOTHETICAL GLUTATHIONE S-TRANSFERASE LIKE PROTEIN"/>
    <property type="match status" value="1"/>
</dbReference>
<dbReference type="EMBL" id="CP042906">
    <property type="protein sequence ID" value="QEX14919.1"/>
    <property type="molecule type" value="Genomic_DNA"/>
</dbReference>
<organism evidence="3 4">
    <name type="scientific">Hypericibacter terrae</name>
    <dbReference type="NCBI Taxonomy" id="2602015"/>
    <lineage>
        <taxon>Bacteria</taxon>
        <taxon>Pseudomonadati</taxon>
        <taxon>Pseudomonadota</taxon>
        <taxon>Alphaproteobacteria</taxon>
        <taxon>Rhodospirillales</taxon>
        <taxon>Dongiaceae</taxon>
        <taxon>Hypericibacter</taxon>
    </lineage>
</organism>
<proteinExistence type="predicted"/>
<evidence type="ECO:0000313" key="4">
    <source>
        <dbReference type="Proteomes" id="UP000326202"/>
    </source>
</evidence>
<dbReference type="RefSeq" id="WP_151175421.1">
    <property type="nucleotide sequence ID" value="NZ_CP042906.1"/>
</dbReference>
<feature type="domain" description="GST N-terminal" evidence="1">
    <location>
        <begin position="1"/>
        <end position="82"/>
    </location>
</feature>
<evidence type="ECO:0000313" key="3">
    <source>
        <dbReference type="EMBL" id="QEX14919.1"/>
    </source>
</evidence>
<dbReference type="PANTHER" id="PTHR44051">
    <property type="entry name" value="GLUTATHIONE S-TRANSFERASE-RELATED"/>
    <property type="match status" value="1"/>
</dbReference>
<dbReference type="InterPro" id="IPR036249">
    <property type="entry name" value="Thioredoxin-like_sf"/>
</dbReference>
<dbReference type="InterPro" id="IPR036282">
    <property type="entry name" value="Glutathione-S-Trfase_C_sf"/>
</dbReference>
<dbReference type="KEGG" id="htq:FRZ44_01950"/>
<dbReference type="SUPFAM" id="SSF52833">
    <property type="entry name" value="Thioredoxin-like"/>
    <property type="match status" value="1"/>
</dbReference>
<dbReference type="Gene3D" id="1.20.1050.10">
    <property type="match status" value="1"/>
</dbReference>
<dbReference type="SFLD" id="SFLDG01151">
    <property type="entry name" value="Main.2:_Nu-like"/>
    <property type="match status" value="1"/>
</dbReference>
<gene>
    <name evidence="3" type="ORF">FRZ44_01950</name>
</gene>
<dbReference type="SFLD" id="SFLDG00358">
    <property type="entry name" value="Main_(cytGST)"/>
    <property type="match status" value="1"/>
</dbReference>
<dbReference type="InterPro" id="IPR010987">
    <property type="entry name" value="Glutathione-S-Trfase_C-like"/>
</dbReference>
<protein>
    <submittedName>
        <fullName evidence="3">Glutathione S-transferase</fullName>
    </submittedName>
</protein>
<dbReference type="PROSITE" id="PS50404">
    <property type="entry name" value="GST_NTER"/>
    <property type="match status" value="1"/>
</dbReference>
<dbReference type="PROSITE" id="PS50405">
    <property type="entry name" value="GST_CTER"/>
    <property type="match status" value="1"/>
</dbReference>
<dbReference type="Gene3D" id="3.40.30.10">
    <property type="entry name" value="Glutaredoxin"/>
    <property type="match status" value="1"/>
</dbReference>